<dbReference type="Proteomes" id="UP000078046">
    <property type="component" value="Unassembled WGS sequence"/>
</dbReference>
<proteinExistence type="predicted"/>
<evidence type="ECO:0000313" key="1">
    <source>
        <dbReference type="EMBL" id="OAF63901.1"/>
    </source>
</evidence>
<organism evidence="1 2">
    <name type="scientific">Intoshia linei</name>
    <dbReference type="NCBI Taxonomy" id="1819745"/>
    <lineage>
        <taxon>Eukaryota</taxon>
        <taxon>Metazoa</taxon>
        <taxon>Spiralia</taxon>
        <taxon>Lophotrochozoa</taxon>
        <taxon>Mesozoa</taxon>
        <taxon>Orthonectida</taxon>
        <taxon>Rhopaluridae</taxon>
        <taxon>Intoshia</taxon>
    </lineage>
</organism>
<comment type="caution">
    <text evidence="1">The sequence shown here is derived from an EMBL/GenBank/DDBJ whole genome shotgun (WGS) entry which is preliminary data.</text>
</comment>
<dbReference type="EMBL" id="LWCA01002388">
    <property type="protein sequence ID" value="OAF63901.1"/>
    <property type="molecule type" value="Genomic_DNA"/>
</dbReference>
<protein>
    <submittedName>
        <fullName evidence="1">Uncharacterized protein</fullName>
    </submittedName>
</protein>
<accession>A0A177AR76</accession>
<sequence>MGMTKKLLQHTNLLIDKLHRPYPEFVIALNDFNAIVNSCFGKTLKGNYKQVISNFKESFCKLNIIITPKLHSIFFHISDFCEENKLALGIWSEQASESVHANFKKTWAKYAVTEVNKDKYGQQLLKAIQDYACKHI</sequence>
<keyword evidence="2" id="KW-1185">Reference proteome</keyword>
<reference evidence="1 2" key="1">
    <citation type="submission" date="2016-04" db="EMBL/GenBank/DDBJ databases">
        <title>The genome of Intoshia linei affirms orthonectids as highly simplified spiralians.</title>
        <authorList>
            <person name="Mikhailov K.V."/>
            <person name="Slusarev G.S."/>
            <person name="Nikitin M.A."/>
            <person name="Logacheva M.D."/>
            <person name="Penin A."/>
            <person name="Aleoshin V."/>
            <person name="Panchin Y.V."/>
        </authorList>
    </citation>
    <scope>NUCLEOTIDE SEQUENCE [LARGE SCALE GENOMIC DNA]</scope>
    <source>
        <strain evidence="1">Intl2013</strain>
        <tissue evidence="1">Whole animal</tissue>
    </source>
</reference>
<name>A0A177AR76_9BILA</name>
<gene>
    <name evidence="1" type="ORF">A3Q56_08396</name>
</gene>
<dbReference type="OrthoDB" id="7699598at2759"/>
<dbReference type="AlphaFoldDB" id="A0A177AR76"/>
<evidence type="ECO:0000313" key="2">
    <source>
        <dbReference type="Proteomes" id="UP000078046"/>
    </source>
</evidence>